<comment type="similarity">
    <text evidence="1">Belongs to the SCC2/Nipped-B family.</text>
</comment>
<gene>
    <name evidence="3" type="ORF">PXEA_LOCUS1815</name>
</gene>
<dbReference type="PANTHER" id="PTHR21704:SF18">
    <property type="entry name" value="NIPPED-B-LIKE PROTEIN"/>
    <property type="match status" value="1"/>
</dbReference>
<dbReference type="GO" id="GO:0010468">
    <property type="term" value="P:regulation of gene expression"/>
    <property type="evidence" value="ECO:0007669"/>
    <property type="project" value="InterPro"/>
</dbReference>
<name>A0A3S5A015_9PLAT</name>
<keyword evidence="4" id="KW-1185">Reference proteome</keyword>
<dbReference type="GO" id="GO:0071169">
    <property type="term" value="P:establishment of protein localization to chromatin"/>
    <property type="evidence" value="ECO:0007669"/>
    <property type="project" value="TreeGrafter"/>
</dbReference>
<evidence type="ECO:0000259" key="2">
    <source>
        <dbReference type="Pfam" id="PF12830"/>
    </source>
</evidence>
<dbReference type="InterPro" id="IPR016024">
    <property type="entry name" value="ARM-type_fold"/>
</dbReference>
<dbReference type="GO" id="GO:0034087">
    <property type="term" value="P:establishment of mitotic sister chromatid cohesion"/>
    <property type="evidence" value="ECO:0007669"/>
    <property type="project" value="TreeGrafter"/>
</dbReference>
<dbReference type="GO" id="GO:0003682">
    <property type="term" value="F:chromatin binding"/>
    <property type="evidence" value="ECO:0007669"/>
    <property type="project" value="TreeGrafter"/>
</dbReference>
<protein>
    <recommendedName>
        <fullName evidence="1">Nipped-B protein</fullName>
    </recommendedName>
</protein>
<dbReference type="GO" id="GO:0140588">
    <property type="term" value="P:chromatin looping"/>
    <property type="evidence" value="ECO:0007669"/>
    <property type="project" value="InterPro"/>
</dbReference>
<comment type="subcellular location">
    <subcellularLocation>
        <location evidence="1">Nucleus</location>
    </subcellularLocation>
</comment>
<evidence type="ECO:0000313" key="4">
    <source>
        <dbReference type="Proteomes" id="UP000784294"/>
    </source>
</evidence>
<keyword evidence="1" id="KW-0677">Repeat</keyword>
<keyword evidence="1" id="KW-0131">Cell cycle</keyword>
<organism evidence="3 4">
    <name type="scientific">Protopolystoma xenopodis</name>
    <dbReference type="NCBI Taxonomy" id="117903"/>
    <lineage>
        <taxon>Eukaryota</taxon>
        <taxon>Metazoa</taxon>
        <taxon>Spiralia</taxon>
        <taxon>Lophotrochozoa</taxon>
        <taxon>Platyhelminthes</taxon>
        <taxon>Monogenea</taxon>
        <taxon>Polyopisthocotylea</taxon>
        <taxon>Polystomatidea</taxon>
        <taxon>Polystomatidae</taxon>
        <taxon>Protopolystoma</taxon>
    </lineage>
</organism>
<dbReference type="InterPro" id="IPR024986">
    <property type="entry name" value="Nipped-B_C"/>
</dbReference>
<dbReference type="InterPro" id="IPR033031">
    <property type="entry name" value="Scc2/Nipped-B"/>
</dbReference>
<dbReference type="Pfam" id="PF12830">
    <property type="entry name" value="Nipped-B_C"/>
    <property type="match status" value="1"/>
</dbReference>
<keyword evidence="1" id="KW-0539">Nucleus</keyword>
<dbReference type="AlphaFoldDB" id="A0A3S5A015"/>
<dbReference type="GO" id="GO:0090694">
    <property type="term" value="C:Scc2-Scc4 cohesin loading complex"/>
    <property type="evidence" value="ECO:0007669"/>
    <property type="project" value="TreeGrafter"/>
</dbReference>
<dbReference type="GO" id="GO:0061775">
    <property type="term" value="F:cohesin loader activity"/>
    <property type="evidence" value="ECO:0007669"/>
    <property type="project" value="InterPro"/>
</dbReference>
<evidence type="ECO:0000256" key="1">
    <source>
        <dbReference type="RuleBase" id="RU364107"/>
    </source>
</evidence>
<dbReference type="OrthoDB" id="418242at2759"/>
<dbReference type="GO" id="GO:1990414">
    <property type="term" value="P:replication-born double-strand break repair via sister chromatid exchange"/>
    <property type="evidence" value="ECO:0007669"/>
    <property type="project" value="TreeGrafter"/>
</dbReference>
<proteinExistence type="inferred from homology"/>
<dbReference type="Proteomes" id="UP000784294">
    <property type="component" value="Unassembled WGS sequence"/>
</dbReference>
<dbReference type="SUPFAM" id="SSF48371">
    <property type="entry name" value="ARM repeat"/>
    <property type="match status" value="1"/>
</dbReference>
<feature type="domain" description="Sister chromatid cohesion C-terminal" evidence="2">
    <location>
        <begin position="27"/>
        <end position="235"/>
    </location>
</feature>
<comment type="caution">
    <text evidence="3">The sequence shown here is derived from an EMBL/GenBank/DDBJ whole genome shotgun (WGS) entry which is preliminary data.</text>
</comment>
<evidence type="ECO:0000313" key="3">
    <source>
        <dbReference type="EMBL" id="VEL08375.1"/>
    </source>
</evidence>
<dbReference type="EMBL" id="CAAALY010003793">
    <property type="protein sequence ID" value="VEL08375.1"/>
    <property type="molecule type" value="Genomic_DNA"/>
</dbReference>
<reference evidence="3" key="1">
    <citation type="submission" date="2018-11" db="EMBL/GenBank/DDBJ databases">
        <authorList>
            <consortium name="Pathogen Informatics"/>
        </authorList>
    </citation>
    <scope>NUCLEOTIDE SEQUENCE</scope>
</reference>
<dbReference type="PANTHER" id="PTHR21704">
    <property type="entry name" value="NIPPED-B-LIKE PROTEIN DELANGIN SCC2-RELATED"/>
    <property type="match status" value="1"/>
</dbReference>
<accession>A0A3S5A015</accession>
<sequence length="273" mass="29495">MPGVGRSLLGRYESLKELQDRRASQGSAVAQSYLPFILSPEASCCLSPVTAVRAAALSFLSTLLRQGLLHPAPTLAHLICLQTDPDPSLRAKASSQLAEVERKTPGFVAMRVVHGIRLSFRLHKLIRSASCPSSTERQLIRGVLLSLPSFSSKASLILPLVAPTGSEAPVNTPLTFTPPAQTHSIPLALNHASYCLIRDNRQQRRSIVLGLLGLFDLPAGSTTAESHCTAAVWLCYDAQVDAVREASCLASSKNSLSFRPSYELEFILVKVLR</sequence>